<gene>
    <name evidence="1" type="ORF">S01H4_25265</name>
</gene>
<organism evidence="1">
    <name type="scientific">marine sediment metagenome</name>
    <dbReference type="NCBI Taxonomy" id="412755"/>
    <lineage>
        <taxon>unclassified sequences</taxon>
        <taxon>metagenomes</taxon>
        <taxon>ecological metagenomes</taxon>
    </lineage>
</organism>
<protein>
    <recommendedName>
        <fullName evidence="2">DNA topoisomerase type IA zn finger domain-containing protein</fullName>
    </recommendedName>
</protein>
<dbReference type="EMBL" id="BART01011999">
    <property type="protein sequence ID" value="GAG89807.1"/>
    <property type="molecule type" value="Genomic_DNA"/>
</dbReference>
<accession>X1C954</accession>
<evidence type="ECO:0008006" key="2">
    <source>
        <dbReference type="Google" id="ProtNLM"/>
    </source>
</evidence>
<comment type="caution">
    <text evidence="1">The sequence shown here is derived from an EMBL/GenBank/DDBJ whole genome shotgun (WGS) entry which is preliminary data.</text>
</comment>
<sequence length="69" mass="7863">MAIKKVLTRFCPSCGIEMIPPEGQGHRWTCPRSPKICKLIDSTFNEFTGFPRKPRYAATPLIHYKKGVI</sequence>
<dbReference type="AlphaFoldDB" id="X1C954"/>
<evidence type="ECO:0000313" key="1">
    <source>
        <dbReference type="EMBL" id="GAG89807.1"/>
    </source>
</evidence>
<reference evidence="1" key="1">
    <citation type="journal article" date="2014" name="Front. Microbiol.">
        <title>High frequency of phylogenetically diverse reductive dehalogenase-homologous genes in deep subseafloor sedimentary metagenomes.</title>
        <authorList>
            <person name="Kawai M."/>
            <person name="Futagami T."/>
            <person name="Toyoda A."/>
            <person name="Takaki Y."/>
            <person name="Nishi S."/>
            <person name="Hori S."/>
            <person name="Arai W."/>
            <person name="Tsubouchi T."/>
            <person name="Morono Y."/>
            <person name="Uchiyama I."/>
            <person name="Ito T."/>
            <person name="Fujiyama A."/>
            <person name="Inagaki F."/>
            <person name="Takami H."/>
        </authorList>
    </citation>
    <scope>NUCLEOTIDE SEQUENCE</scope>
    <source>
        <strain evidence="1">Expedition CK06-06</strain>
    </source>
</reference>
<name>X1C954_9ZZZZ</name>
<proteinExistence type="predicted"/>